<keyword evidence="2" id="KW-1185">Reference proteome</keyword>
<dbReference type="EMBL" id="BMAT01010959">
    <property type="protein sequence ID" value="GFR64004.1"/>
    <property type="molecule type" value="Genomic_DNA"/>
</dbReference>
<comment type="caution">
    <text evidence="1">The sequence shown here is derived from an EMBL/GenBank/DDBJ whole genome shotgun (WGS) entry which is preliminary data.</text>
</comment>
<proteinExistence type="predicted"/>
<dbReference type="Proteomes" id="UP000762676">
    <property type="component" value="Unassembled WGS sequence"/>
</dbReference>
<name>A0AAV4ESR5_9GAST</name>
<dbReference type="AlphaFoldDB" id="A0AAV4ESR5"/>
<protein>
    <submittedName>
        <fullName evidence="1">Uncharacterized protein</fullName>
    </submittedName>
</protein>
<organism evidence="1 2">
    <name type="scientific">Elysia marginata</name>
    <dbReference type="NCBI Taxonomy" id="1093978"/>
    <lineage>
        <taxon>Eukaryota</taxon>
        <taxon>Metazoa</taxon>
        <taxon>Spiralia</taxon>
        <taxon>Lophotrochozoa</taxon>
        <taxon>Mollusca</taxon>
        <taxon>Gastropoda</taxon>
        <taxon>Heterobranchia</taxon>
        <taxon>Euthyneura</taxon>
        <taxon>Panpulmonata</taxon>
        <taxon>Sacoglossa</taxon>
        <taxon>Placobranchoidea</taxon>
        <taxon>Plakobranchidae</taxon>
        <taxon>Elysia</taxon>
    </lineage>
</organism>
<evidence type="ECO:0000313" key="1">
    <source>
        <dbReference type="EMBL" id="GFR64004.1"/>
    </source>
</evidence>
<gene>
    <name evidence="1" type="ORF">ElyMa_005496300</name>
</gene>
<evidence type="ECO:0000313" key="2">
    <source>
        <dbReference type="Proteomes" id="UP000762676"/>
    </source>
</evidence>
<accession>A0AAV4ESR5</accession>
<reference evidence="1 2" key="1">
    <citation type="journal article" date="2021" name="Elife">
        <title>Chloroplast acquisition without the gene transfer in kleptoplastic sea slugs, Plakobranchus ocellatus.</title>
        <authorList>
            <person name="Maeda T."/>
            <person name="Takahashi S."/>
            <person name="Yoshida T."/>
            <person name="Shimamura S."/>
            <person name="Takaki Y."/>
            <person name="Nagai Y."/>
            <person name="Toyoda A."/>
            <person name="Suzuki Y."/>
            <person name="Arimoto A."/>
            <person name="Ishii H."/>
            <person name="Satoh N."/>
            <person name="Nishiyama T."/>
            <person name="Hasebe M."/>
            <person name="Maruyama T."/>
            <person name="Minagawa J."/>
            <person name="Obokata J."/>
            <person name="Shigenobu S."/>
        </authorList>
    </citation>
    <scope>NUCLEOTIDE SEQUENCE [LARGE SCALE GENOMIC DNA]</scope>
</reference>
<sequence>MANVLRLAPTAQDARNQIIGQKCAELEPVLLRAIEITTIKKTPRRAQLNPQTNGTRRGRYMTYKKWTPQQMMMSSTSTQWIQQ</sequence>